<sequence>MEWLRLLLLLSAIANHSWGSEAAGSWWEVSQLTRKRVDSALVPEFFGWLRGVRRRRIHENLELAFEEDETSRLARDRVHMAGGQDPGWWLLFAGGGTKGPWWSWAYPDLEKIYLYLCTYLYDT</sequence>
<dbReference type="AlphaFoldDB" id="A0A540LKZ2"/>
<keyword evidence="3" id="KW-1185">Reference proteome</keyword>
<feature type="chain" id="PRO_5021732178" evidence="1">
    <location>
        <begin position="20"/>
        <end position="123"/>
    </location>
</feature>
<comment type="caution">
    <text evidence="2">The sequence shown here is derived from an EMBL/GenBank/DDBJ whole genome shotgun (WGS) entry which is preliminary data.</text>
</comment>
<dbReference type="Proteomes" id="UP000315295">
    <property type="component" value="Unassembled WGS sequence"/>
</dbReference>
<feature type="signal peptide" evidence="1">
    <location>
        <begin position="1"/>
        <end position="19"/>
    </location>
</feature>
<keyword evidence="1" id="KW-0732">Signal</keyword>
<reference evidence="2 3" key="1">
    <citation type="journal article" date="2019" name="G3 (Bethesda)">
        <title>Sequencing of a Wild Apple (Malus baccata) Genome Unravels the Differences Between Cultivated and Wild Apple Species Regarding Disease Resistance and Cold Tolerance.</title>
        <authorList>
            <person name="Chen X."/>
        </authorList>
    </citation>
    <scope>NUCLEOTIDE SEQUENCE [LARGE SCALE GENOMIC DNA]</scope>
    <source>
        <strain evidence="3">cv. Shandingzi</strain>
        <tissue evidence="2">Leaves</tissue>
    </source>
</reference>
<organism evidence="2 3">
    <name type="scientific">Malus baccata</name>
    <name type="common">Siberian crab apple</name>
    <name type="synonym">Pyrus baccata</name>
    <dbReference type="NCBI Taxonomy" id="106549"/>
    <lineage>
        <taxon>Eukaryota</taxon>
        <taxon>Viridiplantae</taxon>
        <taxon>Streptophyta</taxon>
        <taxon>Embryophyta</taxon>
        <taxon>Tracheophyta</taxon>
        <taxon>Spermatophyta</taxon>
        <taxon>Magnoliopsida</taxon>
        <taxon>eudicotyledons</taxon>
        <taxon>Gunneridae</taxon>
        <taxon>Pentapetalae</taxon>
        <taxon>rosids</taxon>
        <taxon>fabids</taxon>
        <taxon>Rosales</taxon>
        <taxon>Rosaceae</taxon>
        <taxon>Amygdaloideae</taxon>
        <taxon>Maleae</taxon>
        <taxon>Malus</taxon>
    </lineage>
</organism>
<accession>A0A540LKZ2</accession>
<protein>
    <submittedName>
        <fullName evidence="2">Uncharacterized protein</fullName>
    </submittedName>
</protein>
<name>A0A540LKZ2_MALBA</name>
<evidence type="ECO:0000313" key="3">
    <source>
        <dbReference type="Proteomes" id="UP000315295"/>
    </source>
</evidence>
<evidence type="ECO:0000313" key="2">
    <source>
        <dbReference type="EMBL" id="TQD87151.1"/>
    </source>
</evidence>
<dbReference type="EMBL" id="VIEB01000546">
    <property type="protein sequence ID" value="TQD87151.1"/>
    <property type="molecule type" value="Genomic_DNA"/>
</dbReference>
<dbReference type="STRING" id="106549.A0A540LKZ2"/>
<gene>
    <name evidence="2" type="ORF">C1H46_027291</name>
</gene>
<proteinExistence type="predicted"/>
<evidence type="ECO:0000256" key="1">
    <source>
        <dbReference type="SAM" id="SignalP"/>
    </source>
</evidence>